<gene>
    <name evidence="1" type="ORF">KC01_LOCUS32638</name>
</gene>
<evidence type="ECO:0000313" key="2">
    <source>
        <dbReference type="Proteomes" id="UP001497482"/>
    </source>
</evidence>
<accession>A0AAV2LVY9</accession>
<proteinExistence type="predicted"/>
<sequence>MGGGVIVGWRVDRGVEGAASRSGEGVGGWGEGWGVVEVLCGGGCWGGCEWRVGCGWEVWVGECGMEGGIWGVGGVGGEGVGMVGESEGGWGRWGGGRWGEGGWGLWGGLWGGGGVLGWVGV</sequence>
<keyword evidence="2" id="KW-1185">Reference proteome</keyword>
<name>A0AAV2LVY9_KNICA</name>
<dbReference type="EMBL" id="OZ035827">
    <property type="protein sequence ID" value="CAL1605222.1"/>
    <property type="molecule type" value="Genomic_DNA"/>
</dbReference>
<protein>
    <submittedName>
        <fullName evidence="1">Uncharacterized protein</fullName>
    </submittedName>
</protein>
<dbReference type="AlphaFoldDB" id="A0AAV2LVY9"/>
<dbReference type="Proteomes" id="UP001497482">
    <property type="component" value="Chromosome 5"/>
</dbReference>
<reference evidence="1 2" key="1">
    <citation type="submission" date="2024-04" db="EMBL/GenBank/DDBJ databases">
        <authorList>
            <person name="Waldvogel A.-M."/>
            <person name="Schoenle A."/>
        </authorList>
    </citation>
    <scope>NUCLEOTIDE SEQUENCE [LARGE SCALE GENOMIC DNA]</scope>
</reference>
<evidence type="ECO:0000313" key="1">
    <source>
        <dbReference type="EMBL" id="CAL1605222.1"/>
    </source>
</evidence>
<organism evidence="1 2">
    <name type="scientific">Knipowitschia caucasica</name>
    <name type="common">Caucasian dwarf goby</name>
    <name type="synonym">Pomatoschistus caucasicus</name>
    <dbReference type="NCBI Taxonomy" id="637954"/>
    <lineage>
        <taxon>Eukaryota</taxon>
        <taxon>Metazoa</taxon>
        <taxon>Chordata</taxon>
        <taxon>Craniata</taxon>
        <taxon>Vertebrata</taxon>
        <taxon>Euteleostomi</taxon>
        <taxon>Actinopterygii</taxon>
        <taxon>Neopterygii</taxon>
        <taxon>Teleostei</taxon>
        <taxon>Neoteleostei</taxon>
        <taxon>Acanthomorphata</taxon>
        <taxon>Gobiaria</taxon>
        <taxon>Gobiiformes</taxon>
        <taxon>Gobioidei</taxon>
        <taxon>Gobiidae</taxon>
        <taxon>Gobiinae</taxon>
        <taxon>Knipowitschia</taxon>
    </lineage>
</organism>